<keyword evidence="1" id="KW-0238">DNA-binding</keyword>
<comment type="caution">
    <text evidence="1">The sequence shown here is derived from an EMBL/GenBank/DDBJ whole genome shotgun (WGS) entry which is preliminary data.</text>
</comment>
<gene>
    <name evidence="1" type="ORF">FHS30_000180</name>
</gene>
<sequence length="126" mass="14192">MPGAPSLKQLQTLLLDHVAATEDTPFGPDVLVYRVCGKMFALLAWRDDPMRLNVKCDPIEAEFLREQFTAVLPGYHMNKKHWNTLVLDGTLDWDFVQAQVAASYGLIVKGLKKSEREALQHTPARS</sequence>
<evidence type="ECO:0000313" key="1">
    <source>
        <dbReference type="EMBL" id="MBB3167004.1"/>
    </source>
</evidence>
<dbReference type="PANTHER" id="PTHR35145">
    <property type="entry name" value="CYTOPLASMIC PROTEIN-RELATED"/>
    <property type="match status" value="1"/>
</dbReference>
<dbReference type="PANTHER" id="PTHR35145:SF1">
    <property type="entry name" value="CYTOPLASMIC PROTEIN"/>
    <property type="match status" value="1"/>
</dbReference>
<dbReference type="Pfam" id="PF04237">
    <property type="entry name" value="YjbR"/>
    <property type="match status" value="1"/>
</dbReference>
<dbReference type="Proteomes" id="UP000559987">
    <property type="component" value="Unassembled WGS sequence"/>
</dbReference>
<dbReference type="Gene3D" id="3.90.1150.30">
    <property type="match status" value="1"/>
</dbReference>
<reference evidence="1 2" key="1">
    <citation type="submission" date="2020-08" db="EMBL/GenBank/DDBJ databases">
        <title>Genomic Encyclopedia of Type Strains, Phase III (KMG-III): the genomes of soil and plant-associated and newly described type strains.</title>
        <authorList>
            <person name="Whitman W."/>
        </authorList>
    </citation>
    <scope>NUCLEOTIDE SEQUENCE [LARGE SCALE GENOMIC DNA]</scope>
    <source>
        <strain evidence="1 2">CECT 8571</strain>
    </source>
</reference>
<dbReference type="InterPro" id="IPR038056">
    <property type="entry name" value="YjbR-like_sf"/>
</dbReference>
<proteinExistence type="predicted"/>
<dbReference type="SUPFAM" id="SSF142906">
    <property type="entry name" value="YjbR-like"/>
    <property type="match status" value="1"/>
</dbReference>
<evidence type="ECO:0000313" key="2">
    <source>
        <dbReference type="Proteomes" id="UP000559987"/>
    </source>
</evidence>
<dbReference type="GO" id="GO:0003677">
    <property type="term" value="F:DNA binding"/>
    <property type="evidence" value="ECO:0007669"/>
    <property type="project" value="UniProtKB-KW"/>
</dbReference>
<organism evidence="1 2">
    <name type="scientific">Simiduia aestuariiviva</name>
    <dbReference type="NCBI Taxonomy" id="1510459"/>
    <lineage>
        <taxon>Bacteria</taxon>
        <taxon>Pseudomonadati</taxon>
        <taxon>Pseudomonadota</taxon>
        <taxon>Gammaproteobacteria</taxon>
        <taxon>Cellvibrionales</taxon>
        <taxon>Cellvibrionaceae</taxon>
        <taxon>Simiduia</taxon>
    </lineage>
</organism>
<dbReference type="EMBL" id="JACHXZ010000001">
    <property type="protein sequence ID" value="MBB3167004.1"/>
    <property type="molecule type" value="Genomic_DNA"/>
</dbReference>
<dbReference type="AlphaFoldDB" id="A0A839UG35"/>
<name>A0A839UG35_9GAMM</name>
<accession>A0A839UG35</accession>
<protein>
    <submittedName>
        <fullName evidence="1">Putative DNA-binding protein (MmcQ/YjbR family)</fullName>
    </submittedName>
</protein>
<dbReference type="InterPro" id="IPR058532">
    <property type="entry name" value="YjbR/MT2646/Rv2570-like"/>
</dbReference>
<dbReference type="InterPro" id="IPR007351">
    <property type="entry name" value="YjbR"/>
</dbReference>
<dbReference type="RefSeq" id="WP_183907359.1">
    <property type="nucleotide sequence ID" value="NZ_JACHXZ010000001.1"/>
</dbReference>
<keyword evidence="2" id="KW-1185">Reference proteome</keyword>